<feature type="region of interest" description="Disordered" evidence="1">
    <location>
        <begin position="80"/>
        <end position="221"/>
    </location>
</feature>
<evidence type="ECO:0000256" key="1">
    <source>
        <dbReference type="SAM" id="MobiDB-lite"/>
    </source>
</evidence>
<dbReference type="AlphaFoldDB" id="A0AAP2Z9E1"/>
<accession>A0AAP2Z9E1</accession>
<feature type="compositionally biased region" description="Basic and acidic residues" evidence="1">
    <location>
        <begin position="193"/>
        <end position="221"/>
    </location>
</feature>
<gene>
    <name evidence="2" type="ORF">OB919_12460</name>
</gene>
<evidence type="ECO:0000313" key="2">
    <source>
        <dbReference type="EMBL" id="MCU4752778.1"/>
    </source>
</evidence>
<keyword evidence="3" id="KW-1185">Reference proteome</keyword>
<feature type="compositionally biased region" description="Acidic residues" evidence="1">
    <location>
        <begin position="148"/>
        <end position="183"/>
    </location>
</feature>
<dbReference type="Proteomes" id="UP001321047">
    <property type="component" value="Unassembled WGS sequence"/>
</dbReference>
<sequence length="235" mass="25331">MQTLEVTDEQYAVIQRLRATMSEEVVGKYGFVREQDAVQYLIDTLEAATEDGELGDLEFDIEADSSGSTATDDVTAAVEAAIEDESQPEDVETVSYDEGSDDEVGDDDDSRVADEDPDDADEPTDDDPSDGADEGTDEDGAAAVKDADADDDEGGTEAVDAEDADESDEGDDDSGGGAADDDDMLNKMMSLLDTHDDKWEESPSADYRYRVDLPDGGTKDVQTKDDVRALLFKNY</sequence>
<dbReference type="EMBL" id="JAOPJZ010000009">
    <property type="protein sequence ID" value="MCU4752778.1"/>
    <property type="molecule type" value="Genomic_DNA"/>
</dbReference>
<dbReference type="RefSeq" id="WP_342809107.1">
    <property type="nucleotide sequence ID" value="NZ_JAOPJZ010000009.1"/>
</dbReference>
<name>A0AAP2Z9E1_9EURY</name>
<organism evidence="2 3">
    <name type="scientific">Natronosalvus hydrolyticus</name>
    <dbReference type="NCBI Taxonomy" id="2979988"/>
    <lineage>
        <taxon>Archaea</taxon>
        <taxon>Methanobacteriati</taxon>
        <taxon>Methanobacteriota</taxon>
        <taxon>Stenosarchaea group</taxon>
        <taxon>Halobacteria</taxon>
        <taxon>Halobacteriales</taxon>
        <taxon>Natrialbaceae</taxon>
        <taxon>Natronosalvus</taxon>
    </lineage>
</organism>
<feature type="compositionally biased region" description="Acidic residues" evidence="1">
    <location>
        <begin position="98"/>
        <end position="140"/>
    </location>
</feature>
<proteinExistence type="predicted"/>
<feature type="compositionally biased region" description="Acidic residues" evidence="1">
    <location>
        <begin position="81"/>
        <end position="92"/>
    </location>
</feature>
<protein>
    <submittedName>
        <fullName evidence="2">Uncharacterized protein</fullName>
    </submittedName>
</protein>
<reference evidence="2 3" key="1">
    <citation type="submission" date="2022-09" db="EMBL/GenBank/DDBJ databases">
        <title>Enrichment on poylsaccharides allowed isolation of novel metabolic and taxonomic groups of Haloarchaea.</title>
        <authorList>
            <person name="Sorokin D.Y."/>
            <person name="Elcheninov A.G."/>
            <person name="Khizhniak T.V."/>
            <person name="Kolganova T.V."/>
            <person name="Kublanov I.V."/>
        </authorList>
    </citation>
    <scope>NUCLEOTIDE SEQUENCE [LARGE SCALE GENOMIC DNA]</scope>
    <source>
        <strain evidence="2 3">AArc-curdl1</strain>
    </source>
</reference>
<comment type="caution">
    <text evidence="2">The sequence shown here is derived from an EMBL/GenBank/DDBJ whole genome shotgun (WGS) entry which is preliminary data.</text>
</comment>
<evidence type="ECO:0000313" key="3">
    <source>
        <dbReference type="Proteomes" id="UP001321047"/>
    </source>
</evidence>